<organism evidence="2 3">
    <name type="scientific">Gonapodya prolifera (strain JEL478)</name>
    <name type="common">Monoblepharis prolifera</name>
    <dbReference type="NCBI Taxonomy" id="1344416"/>
    <lineage>
        <taxon>Eukaryota</taxon>
        <taxon>Fungi</taxon>
        <taxon>Fungi incertae sedis</taxon>
        <taxon>Chytridiomycota</taxon>
        <taxon>Chytridiomycota incertae sedis</taxon>
        <taxon>Monoblepharidomycetes</taxon>
        <taxon>Monoblepharidales</taxon>
        <taxon>Gonapodyaceae</taxon>
        <taxon>Gonapodya</taxon>
    </lineage>
</organism>
<dbReference type="Proteomes" id="UP000070544">
    <property type="component" value="Unassembled WGS sequence"/>
</dbReference>
<reference evidence="2 3" key="1">
    <citation type="journal article" date="2015" name="Genome Biol. Evol.">
        <title>Phylogenomic analyses indicate that early fungi evolved digesting cell walls of algal ancestors of land plants.</title>
        <authorList>
            <person name="Chang Y."/>
            <person name="Wang S."/>
            <person name="Sekimoto S."/>
            <person name="Aerts A.L."/>
            <person name="Choi C."/>
            <person name="Clum A."/>
            <person name="LaButti K.M."/>
            <person name="Lindquist E.A."/>
            <person name="Yee Ngan C."/>
            <person name="Ohm R.A."/>
            <person name="Salamov A.A."/>
            <person name="Grigoriev I.V."/>
            <person name="Spatafora J.W."/>
            <person name="Berbee M.L."/>
        </authorList>
    </citation>
    <scope>NUCLEOTIDE SEQUENCE [LARGE SCALE GENOMIC DNA]</scope>
    <source>
        <strain evidence="2 3">JEL478</strain>
    </source>
</reference>
<dbReference type="AlphaFoldDB" id="A0A139AVH8"/>
<gene>
    <name evidence="2" type="ORF">M427DRAFT_343096</name>
</gene>
<protein>
    <submittedName>
        <fullName evidence="2">Uncharacterized protein</fullName>
    </submittedName>
</protein>
<keyword evidence="3" id="KW-1185">Reference proteome</keyword>
<feature type="compositionally biased region" description="Gly residues" evidence="1">
    <location>
        <begin position="188"/>
        <end position="198"/>
    </location>
</feature>
<feature type="region of interest" description="Disordered" evidence="1">
    <location>
        <begin position="188"/>
        <end position="219"/>
    </location>
</feature>
<evidence type="ECO:0000256" key="1">
    <source>
        <dbReference type="SAM" id="MobiDB-lite"/>
    </source>
</evidence>
<name>A0A139AVH8_GONPJ</name>
<evidence type="ECO:0000313" key="2">
    <source>
        <dbReference type="EMBL" id="KXS20709.1"/>
    </source>
</evidence>
<accession>A0A139AVH8</accession>
<dbReference type="EMBL" id="KQ965734">
    <property type="protein sequence ID" value="KXS20709.1"/>
    <property type="molecule type" value="Genomic_DNA"/>
</dbReference>
<feature type="region of interest" description="Disordered" evidence="1">
    <location>
        <begin position="280"/>
        <end position="315"/>
    </location>
</feature>
<feature type="compositionally biased region" description="Polar residues" evidence="1">
    <location>
        <begin position="297"/>
        <end position="315"/>
    </location>
</feature>
<evidence type="ECO:0000313" key="3">
    <source>
        <dbReference type="Proteomes" id="UP000070544"/>
    </source>
</evidence>
<sequence>MPSYRQSQGALAAPSPHTSSARKRSILAIIAMAGLAQAAVAAPLQRRQAVPVVFQATLGNCWGNPATFGFGGTMSHNGHAPQNEDVGLAALQITFTGATAITTAQTWNVANSRTVGNVWSFETQNDQPSIGGNFQATGVTCNGGQLSTPITVTMSGKMLNGAAIAPSIVGNAAGGGGAAGGGDGGNAGNGGNAGGGGNAALQPQSPPHLHLPRFLQPPPQHQTDALVLREVVKDKAPNPRPFPSLPRRLPLWTRLRKTRPSLPLLLLLQRLVEPVLAPSPWSSKPSWATAGAPPQPCSGSAARSATTGTHLKTKT</sequence>
<proteinExistence type="predicted"/>